<dbReference type="OrthoDB" id="6315292at2"/>
<reference evidence="3" key="1">
    <citation type="submission" date="2015-07" db="EMBL/GenBank/DDBJ databases">
        <title>Draft genome sequence of a Pseudoalteromonas rubra strain, OCN096, isolated from Kaneohe Bay, Oahu, Hawaii.</title>
        <authorList>
            <person name="Beurmann S."/>
            <person name="Ushijima B."/>
            <person name="Belcaid M."/>
            <person name="Callahan S.M."/>
            <person name="Aeby G.S."/>
        </authorList>
    </citation>
    <scope>NUCLEOTIDE SEQUENCE [LARGE SCALE GENOMIC DNA]</scope>
    <source>
        <strain evidence="3">OCN096</strain>
    </source>
</reference>
<evidence type="ECO:0000256" key="1">
    <source>
        <dbReference type="SAM" id="SignalP"/>
    </source>
</evidence>
<comment type="caution">
    <text evidence="2">The sequence shown here is derived from an EMBL/GenBank/DDBJ whole genome shotgun (WGS) entry which is preliminary data.</text>
</comment>
<feature type="signal peptide" evidence="1">
    <location>
        <begin position="1"/>
        <end position="22"/>
    </location>
</feature>
<dbReference type="Proteomes" id="UP000036850">
    <property type="component" value="Unassembled WGS sequence"/>
</dbReference>
<keyword evidence="1" id="KW-0732">Signal</keyword>
<proteinExistence type="predicted"/>
<accession>A0A0L0EQZ0</accession>
<name>A0A0L0EQZ0_9GAMM</name>
<dbReference type="PATRIC" id="fig|43658.6.peg.807"/>
<evidence type="ECO:0000313" key="2">
    <source>
        <dbReference type="EMBL" id="KNC66907.1"/>
    </source>
</evidence>
<organism evidence="2 3">
    <name type="scientific">Pseudoalteromonas rubra</name>
    <dbReference type="NCBI Taxonomy" id="43658"/>
    <lineage>
        <taxon>Bacteria</taxon>
        <taxon>Pseudomonadati</taxon>
        <taxon>Pseudomonadota</taxon>
        <taxon>Gammaproteobacteria</taxon>
        <taxon>Alteromonadales</taxon>
        <taxon>Pseudoalteromonadaceae</taxon>
        <taxon>Pseudoalteromonas</taxon>
    </lineage>
</organism>
<gene>
    <name evidence="2" type="ORF">AC626_14215</name>
</gene>
<evidence type="ECO:0000313" key="3">
    <source>
        <dbReference type="Proteomes" id="UP000036850"/>
    </source>
</evidence>
<dbReference type="AlphaFoldDB" id="A0A0L0EQZ0"/>
<protein>
    <submittedName>
        <fullName evidence="2">Uncharacterized protein</fullName>
    </submittedName>
</protein>
<feature type="chain" id="PRO_5005538200" evidence="1">
    <location>
        <begin position="23"/>
        <end position="103"/>
    </location>
</feature>
<dbReference type="EMBL" id="LFZX01000109">
    <property type="protein sequence ID" value="KNC66907.1"/>
    <property type="molecule type" value="Genomic_DNA"/>
</dbReference>
<sequence>MKTATQLSILILTFGLSTSAIAAGNSSVTASVNATTVASVSAMSAINSGTTSATQEILTEMKSHISQTIKANLVELKESTKAALIKSFTPEQEEAQQTSGKEQ</sequence>